<keyword evidence="4" id="KW-0378">Hydrolase</keyword>
<evidence type="ECO:0000313" key="9">
    <source>
        <dbReference type="Proteomes" id="UP000252255"/>
    </source>
</evidence>
<keyword evidence="2" id="KW-0645">Protease</keyword>
<dbReference type="FunFam" id="2.70.70.10:FF:000006">
    <property type="entry name" value="M23 family peptidase"/>
    <property type="match status" value="1"/>
</dbReference>
<comment type="cofactor">
    <cofactor evidence="1">
        <name>Zn(2+)</name>
        <dbReference type="ChEBI" id="CHEBI:29105"/>
    </cofactor>
</comment>
<keyword evidence="3" id="KW-0479">Metal-binding</keyword>
<dbReference type="GO" id="GO:0006508">
    <property type="term" value="P:proteolysis"/>
    <property type="evidence" value="ECO:0007669"/>
    <property type="project" value="UniProtKB-KW"/>
</dbReference>
<evidence type="ECO:0000256" key="1">
    <source>
        <dbReference type="ARBA" id="ARBA00001947"/>
    </source>
</evidence>
<sequence length="391" mass="43355">MENPVSGVTETASIPDIEPRRETVVLEKGSNLMATLTETGLERTVAYNAIEALRDVYNPRKLRAGQEFDLVYSAPMEDSIELLDELSFQPDAETIVSVSRTDNGFEASSDKIELTTKKNVASGTIEQSLFLAAERNGVPIPVLMNLIELYSYEVDFQRDIQPGDSFEVMYQELENDKGERVRYGDVLYASMTLSGNEVRLYSYTDSNGETDFYNQKGESYRRALMRTPINGARLSSGFGQRKHPILGYTKMHKGIDFAAPRGTPIFAAGNGTIAKIGRNGGYGNYIRIRHNDSYETAYAHMKGFAKGLKQGSRVKQGDVIGYVGSTGASTGPHLHYEILKNNAQVNPIRVKMPSGKKLKGDELKTFLADADILRKQYAELSLDNRKIASAE</sequence>
<name>A0A367WUD3_9PROT</name>
<evidence type="ECO:0000313" key="8">
    <source>
        <dbReference type="EMBL" id="RCK44062.1"/>
    </source>
</evidence>
<dbReference type="CDD" id="cd12797">
    <property type="entry name" value="M23_peptidase"/>
    <property type="match status" value="1"/>
</dbReference>
<dbReference type="InterPro" id="IPR011055">
    <property type="entry name" value="Dup_hybrid_motif"/>
</dbReference>
<dbReference type="PANTHER" id="PTHR21666:SF288">
    <property type="entry name" value="CELL DIVISION PROTEIN YTFB"/>
    <property type="match status" value="1"/>
</dbReference>
<evidence type="ECO:0000256" key="6">
    <source>
        <dbReference type="ARBA" id="ARBA00023049"/>
    </source>
</evidence>
<keyword evidence="5" id="KW-0862">Zinc</keyword>
<dbReference type="EMBL" id="JPWI01000011">
    <property type="protein sequence ID" value="RCK44062.1"/>
    <property type="molecule type" value="Genomic_DNA"/>
</dbReference>
<dbReference type="InterPro" id="IPR050570">
    <property type="entry name" value="Cell_wall_metabolism_enzyme"/>
</dbReference>
<dbReference type="Pfam" id="PF01551">
    <property type="entry name" value="Peptidase_M23"/>
    <property type="match status" value="1"/>
</dbReference>
<dbReference type="Gene3D" id="3.10.450.350">
    <property type="match status" value="1"/>
</dbReference>
<dbReference type="AlphaFoldDB" id="A0A367WUD3"/>
<evidence type="ECO:0000256" key="3">
    <source>
        <dbReference type="ARBA" id="ARBA00022723"/>
    </source>
</evidence>
<feature type="domain" description="M23ase beta-sheet core" evidence="7">
    <location>
        <begin position="250"/>
        <end position="347"/>
    </location>
</feature>
<dbReference type="Proteomes" id="UP000252255">
    <property type="component" value="Unassembled WGS sequence"/>
</dbReference>
<evidence type="ECO:0000256" key="2">
    <source>
        <dbReference type="ARBA" id="ARBA00022670"/>
    </source>
</evidence>
<dbReference type="InterPro" id="IPR016047">
    <property type="entry name" value="M23ase_b-sheet_dom"/>
</dbReference>
<evidence type="ECO:0000259" key="7">
    <source>
        <dbReference type="Pfam" id="PF01551"/>
    </source>
</evidence>
<gene>
    <name evidence="8" type="ORF">TH30_17035</name>
</gene>
<proteinExistence type="predicted"/>
<accession>A0A367WUD3</accession>
<keyword evidence="6" id="KW-0482">Metalloprotease</keyword>
<dbReference type="SUPFAM" id="SSF51261">
    <property type="entry name" value="Duplicated hybrid motif"/>
    <property type="match status" value="1"/>
</dbReference>
<dbReference type="GO" id="GO:0046872">
    <property type="term" value="F:metal ion binding"/>
    <property type="evidence" value="ECO:0007669"/>
    <property type="project" value="UniProtKB-KW"/>
</dbReference>
<dbReference type="GO" id="GO:0004222">
    <property type="term" value="F:metalloendopeptidase activity"/>
    <property type="evidence" value="ECO:0007669"/>
    <property type="project" value="TreeGrafter"/>
</dbReference>
<reference evidence="8 9" key="1">
    <citation type="submission" date="2014-07" db="EMBL/GenBank/DDBJ databases">
        <title>Draft genome sequence of Thalassospira profundimaris PR54-5.</title>
        <authorList>
            <person name="Lai Q."/>
            <person name="Shao Z."/>
        </authorList>
    </citation>
    <scope>NUCLEOTIDE SEQUENCE [LARGE SCALE GENOMIC DNA]</scope>
    <source>
        <strain evidence="8 9">PR54-5</strain>
    </source>
</reference>
<protein>
    <submittedName>
        <fullName evidence="8">Peptidase M23</fullName>
    </submittedName>
</protein>
<evidence type="ECO:0000256" key="4">
    <source>
        <dbReference type="ARBA" id="ARBA00022801"/>
    </source>
</evidence>
<dbReference type="PANTHER" id="PTHR21666">
    <property type="entry name" value="PEPTIDASE-RELATED"/>
    <property type="match status" value="1"/>
</dbReference>
<organism evidence="8 9">
    <name type="scientific">Thalassospira profundimaris</name>
    <dbReference type="NCBI Taxonomy" id="502049"/>
    <lineage>
        <taxon>Bacteria</taxon>
        <taxon>Pseudomonadati</taxon>
        <taxon>Pseudomonadota</taxon>
        <taxon>Alphaproteobacteria</taxon>
        <taxon>Rhodospirillales</taxon>
        <taxon>Thalassospiraceae</taxon>
        <taxon>Thalassospira</taxon>
    </lineage>
</organism>
<comment type="caution">
    <text evidence="8">The sequence shown here is derived from an EMBL/GenBank/DDBJ whole genome shotgun (WGS) entry which is preliminary data.</text>
</comment>
<dbReference type="Gene3D" id="2.70.70.10">
    <property type="entry name" value="Glucose Permease (Domain IIA)"/>
    <property type="match status" value="1"/>
</dbReference>
<evidence type="ECO:0000256" key="5">
    <source>
        <dbReference type="ARBA" id="ARBA00022833"/>
    </source>
</evidence>